<reference evidence="1 2" key="1">
    <citation type="submission" date="2024-04" db="EMBL/GenBank/DDBJ databases">
        <authorList>
            <person name="Waldvogel A.-M."/>
            <person name="Schoenle A."/>
        </authorList>
    </citation>
    <scope>NUCLEOTIDE SEQUENCE [LARGE SCALE GENOMIC DNA]</scope>
</reference>
<gene>
    <name evidence="1" type="ORF">KC01_LOCUS14919</name>
</gene>
<organism evidence="1 2">
    <name type="scientific">Knipowitschia caucasica</name>
    <name type="common">Caucasian dwarf goby</name>
    <name type="synonym">Pomatoschistus caucasicus</name>
    <dbReference type="NCBI Taxonomy" id="637954"/>
    <lineage>
        <taxon>Eukaryota</taxon>
        <taxon>Metazoa</taxon>
        <taxon>Chordata</taxon>
        <taxon>Craniata</taxon>
        <taxon>Vertebrata</taxon>
        <taxon>Euteleostomi</taxon>
        <taxon>Actinopterygii</taxon>
        <taxon>Neopterygii</taxon>
        <taxon>Teleostei</taxon>
        <taxon>Neoteleostei</taxon>
        <taxon>Acanthomorphata</taxon>
        <taxon>Gobiaria</taxon>
        <taxon>Gobiiformes</taxon>
        <taxon>Gobioidei</taxon>
        <taxon>Gobiidae</taxon>
        <taxon>Gobiinae</taxon>
        <taxon>Knipowitschia</taxon>
    </lineage>
</organism>
<proteinExistence type="predicted"/>
<dbReference type="Proteomes" id="UP001497482">
    <property type="component" value="Chromosome 16"/>
</dbReference>
<evidence type="ECO:0000313" key="1">
    <source>
        <dbReference type="EMBL" id="CAL1584607.1"/>
    </source>
</evidence>
<keyword evidence="2" id="KW-1185">Reference proteome</keyword>
<sequence>MSSGLPNAHQDAPADLRSPLRADHKAHFHSQMPVRRVTSTYSCSVYSVTLHQRLFQNYGYLERSRLGRIEDFGAGCSDLDSQLSLKGFTQAHLPEIKVHAYFAPVTPPPSVHGGGQRLCRCCIIL</sequence>
<dbReference type="EMBL" id="OZ035838">
    <property type="protein sequence ID" value="CAL1584607.1"/>
    <property type="molecule type" value="Genomic_DNA"/>
</dbReference>
<accession>A0AAV2KAI4</accession>
<evidence type="ECO:0000313" key="2">
    <source>
        <dbReference type="Proteomes" id="UP001497482"/>
    </source>
</evidence>
<dbReference type="AlphaFoldDB" id="A0AAV2KAI4"/>
<name>A0AAV2KAI4_KNICA</name>
<protein>
    <submittedName>
        <fullName evidence="1">Uncharacterized protein</fullName>
    </submittedName>
</protein>